<evidence type="ECO:0000313" key="4">
    <source>
        <dbReference type="Proteomes" id="UP000187609"/>
    </source>
</evidence>
<evidence type="ECO:0000259" key="2">
    <source>
        <dbReference type="Pfam" id="PF26130"/>
    </source>
</evidence>
<dbReference type="STRING" id="49451.A0A1J6IQB2"/>
<sequence length="270" mass="30265">MAEDYIIVRFHHGGTFIKAPDPKYIGERGMKVTPIDKDHFSVVELINYSKDMGYETVGGFYVFNFNTNGFVLLENDNQILDIASQLKHGAFLDLFISHVGLLEEGVPFDLDNSINKGSRATLDGLDSINAEQTAVENQPLIEQVENSTYLTREEENTNLGDDNTILPSDLESSESELDAIPKEDDGELDDECRALRQERRRKNNQIPKKKRKNPTPTPEVELGEAGADKGFDVIDRPNKRDNLLFLQKAVSKTAGLTISLLDTSYNSKIK</sequence>
<feature type="domain" description="PB1-like" evidence="2">
    <location>
        <begin position="3"/>
        <end position="88"/>
    </location>
</feature>
<evidence type="ECO:0000313" key="3">
    <source>
        <dbReference type="EMBL" id="OIT07389.1"/>
    </source>
</evidence>
<dbReference type="EMBL" id="MJEQ01037183">
    <property type="protein sequence ID" value="OIT07389.1"/>
    <property type="molecule type" value="Genomic_DNA"/>
</dbReference>
<feature type="region of interest" description="Disordered" evidence="1">
    <location>
        <begin position="152"/>
        <end position="234"/>
    </location>
</feature>
<feature type="compositionally biased region" description="Basic residues" evidence="1">
    <location>
        <begin position="198"/>
        <end position="213"/>
    </location>
</feature>
<dbReference type="InterPro" id="IPR058594">
    <property type="entry name" value="PB1-like_dom_pln"/>
</dbReference>
<keyword evidence="4" id="KW-1185">Reference proteome</keyword>
<dbReference type="OMA" id="FEAFYVE"/>
<proteinExistence type="predicted"/>
<gene>
    <name evidence="3" type="ORF">A4A49_07714</name>
</gene>
<evidence type="ECO:0000256" key="1">
    <source>
        <dbReference type="SAM" id="MobiDB-lite"/>
    </source>
</evidence>
<comment type="caution">
    <text evidence="3">The sequence shown here is derived from an EMBL/GenBank/DDBJ whole genome shotgun (WGS) entry which is preliminary data.</text>
</comment>
<reference evidence="3" key="1">
    <citation type="submission" date="2016-11" db="EMBL/GenBank/DDBJ databases">
        <title>The genome of Nicotiana attenuata.</title>
        <authorList>
            <person name="Xu S."/>
            <person name="Brockmoeller T."/>
            <person name="Gaquerel E."/>
            <person name="Navarro A."/>
            <person name="Kuhl H."/>
            <person name="Gase K."/>
            <person name="Ling Z."/>
            <person name="Zhou W."/>
            <person name="Kreitzer C."/>
            <person name="Stanke M."/>
            <person name="Tang H."/>
            <person name="Lyons E."/>
            <person name="Pandey P."/>
            <person name="Pandey S.P."/>
            <person name="Timmermann B."/>
            <person name="Baldwin I.T."/>
        </authorList>
    </citation>
    <scope>NUCLEOTIDE SEQUENCE [LARGE SCALE GENOMIC DNA]</scope>
    <source>
        <strain evidence="3">UT</strain>
    </source>
</reference>
<dbReference type="AlphaFoldDB" id="A0A1J6IQB2"/>
<name>A0A1J6IQB2_NICAT</name>
<dbReference type="Proteomes" id="UP000187609">
    <property type="component" value="Unassembled WGS sequence"/>
</dbReference>
<dbReference type="Pfam" id="PF26130">
    <property type="entry name" value="PB1-like"/>
    <property type="match status" value="1"/>
</dbReference>
<protein>
    <recommendedName>
        <fullName evidence="2">PB1-like domain-containing protein</fullName>
    </recommendedName>
</protein>
<organism evidence="3 4">
    <name type="scientific">Nicotiana attenuata</name>
    <name type="common">Coyote tobacco</name>
    <dbReference type="NCBI Taxonomy" id="49451"/>
    <lineage>
        <taxon>Eukaryota</taxon>
        <taxon>Viridiplantae</taxon>
        <taxon>Streptophyta</taxon>
        <taxon>Embryophyta</taxon>
        <taxon>Tracheophyta</taxon>
        <taxon>Spermatophyta</taxon>
        <taxon>Magnoliopsida</taxon>
        <taxon>eudicotyledons</taxon>
        <taxon>Gunneridae</taxon>
        <taxon>Pentapetalae</taxon>
        <taxon>asterids</taxon>
        <taxon>lamiids</taxon>
        <taxon>Solanales</taxon>
        <taxon>Solanaceae</taxon>
        <taxon>Nicotianoideae</taxon>
        <taxon>Nicotianeae</taxon>
        <taxon>Nicotiana</taxon>
    </lineage>
</organism>
<accession>A0A1J6IQB2</accession>
<dbReference type="Gramene" id="OIT07389">
    <property type="protein sequence ID" value="OIT07389"/>
    <property type="gene ID" value="A4A49_07714"/>
</dbReference>